<organism evidence="1 2">
    <name type="scientific">Enterobacter phage phiEap-3</name>
    <dbReference type="NCBI Taxonomy" id="1682394"/>
    <lineage>
        <taxon>Viruses</taxon>
        <taxon>Duplodnaviria</taxon>
        <taxon>Heunggongvirae</taxon>
        <taxon>Uroviricota</taxon>
        <taxon>Caudoviricetes</taxon>
        <taxon>Pantevenvirales</taxon>
        <taxon>Straboviridae</taxon>
        <taxon>Slopekvirus</taxon>
        <taxon>Slopekvirus eap3</taxon>
    </lineage>
</organism>
<proteinExistence type="predicted"/>
<sequence length="84" mass="9629">MFEQSFDEMKASVFVGNTEAGMAFRYGIATINPGYNEITSNDALELIRKMDRLQVNVPKRLHKKWQALRGSFVMAFGPDMLERL</sequence>
<evidence type="ECO:0000313" key="1">
    <source>
        <dbReference type="EMBL" id="ALA45261.1"/>
    </source>
</evidence>
<accession>A0A0K2FHZ8</accession>
<dbReference type="EMBL" id="KT321315">
    <property type="protein sequence ID" value="ALA45261.1"/>
    <property type="molecule type" value="Genomic_DNA"/>
</dbReference>
<reference evidence="1 2" key="1">
    <citation type="submission" date="2015-07" db="EMBL/GenBank/DDBJ databases">
        <title>Enterobacter aerogenes phage phiEap-3.</title>
        <authorList>
            <person name="Zhao X."/>
        </authorList>
    </citation>
    <scope>NUCLEOTIDE SEQUENCE [LARGE SCALE GENOMIC DNA]</scope>
</reference>
<evidence type="ECO:0000313" key="2">
    <source>
        <dbReference type="Proteomes" id="UP000225536"/>
    </source>
</evidence>
<name>A0A0K2FHZ8_9CAUD</name>
<keyword evidence="2" id="KW-1185">Reference proteome</keyword>
<dbReference type="Proteomes" id="UP000225536">
    <property type="component" value="Segment"/>
</dbReference>
<protein>
    <submittedName>
        <fullName evidence="1">Uncharacterized protein</fullName>
    </submittedName>
</protein>
<gene>
    <name evidence="1" type="ORF">ADS69_00156</name>
</gene>